<dbReference type="PANTHER" id="PTHR43674:SF2">
    <property type="entry name" value="BETA-UREIDOPROPIONASE"/>
    <property type="match status" value="1"/>
</dbReference>
<evidence type="ECO:0000313" key="6">
    <source>
        <dbReference type="Proteomes" id="UP000298805"/>
    </source>
</evidence>
<dbReference type="Pfam" id="PF00795">
    <property type="entry name" value="CN_hydrolase"/>
    <property type="match status" value="1"/>
</dbReference>
<dbReference type="AlphaFoldDB" id="A0AAJ4RDX4"/>
<reference evidence="6" key="1">
    <citation type="submission" date="2018-03" db="EMBL/GenBank/DDBJ databases">
        <title>A comparative analysis of the Nautiliaceae.</title>
        <authorList>
            <person name="Grosche A."/>
            <person name="Smedile F."/>
            <person name="Vetriani C."/>
        </authorList>
    </citation>
    <scope>NUCLEOTIDE SEQUENCE [LARGE SCALE GENOMIC DNA]</scope>
    <source>
        <strain evidence="6">TB6</strain>
    </source>
</reference>
<dbReference type="Proteomes" id="UP000272781">
    <property type="component" value="Unassembled WGS sequence"/>
</dbReference>
<dbReference type="PANTHER" id="PTHR43674">
    <property type="entry name" value="NITRILASE C965.09-RELATED"/>
    <property type="match status" value="1"/>
</dbReference>
<reference evidence="4 5" key="2">
    <citation type="submission" date="2018-11" db="EMBL/GenBank/DDBJ databases">
        <title>Genomic Encyclopedia of Type Strains, Phase IV (KMG-IV): sequencing the most valuable type-strain genomes for metagenomic binning, comparative biology and taxonomic classification.</title>
        <authorList>
            <person name="Goeker M."/>
        </authorList>
    </citation>
    <scope>NUCLEOTIDE SEQUENCE [LARGE SCALE GENOMIC DNA]</scope>
    <source>
        <strain evidence="4 5">DSM 27783</strain>
    </source>
</reference>
<dbReference type="CDD" id="cd07197">
    <property type="entry name" value="nitrilase"/>
    <property type="match status" value="1"/>
</dbReference>
<organism evidence="4 5">
    <name type="scientific">Caminibacter pacificus</name>
    <dbReference type="NCBI Taxonomy" id="1424653"/>
    <lineage>
        <taxon>Bacteria</taxon>
        <taxon>Pseudomonadati</taxon>
        <taxon>Campylobacterota</taxon>
        <taxon>Epsilonproteobacteria</taxon>
        <taxon>Nautiliales</taxon>
        <taxon>Nautiliaceae</taxon>
        <taxon>Caminibacter</taxon>
    </lineage>
</organism>
<dbReference type="Proteomes" id="UP000298805">
    <property type="component" value="Chromosome"/>
</dbReference>
<proteinExistence type="predicted"/>
<dbReference type="SUPFAM" id="SSF56317">
    <property type="entry name" value="Carbon-nitrogen hydrolase"/>
    <property type="match status" value="1"/>
</dbReference>
<feature type="domain" description="CN hydrolase" evidence="2">
    <location>
        <begin position="1"/>
        <end position="236"/>
    </location>
</feature>
<dbReference type="InterPro" id="IPR050345">
    <property type="entry name" value="Aliph_Amidase/BUP"/>
</dbReference>
<evidence type="ECO:0000259" key="2">
    <source>
        <dbReference type="PROSITE" id="PS50263"/>
    </source>
</evidence>
<dbReference type="GO" id="GO:0050126">
    <property type="term" value="F:N-carbamoylputrescine amidase activity"/>
    <property type="evidence" value="ECO:0007669"/>
    <property type="project" value="TreeGrafter"/>
</dbReference>
<evidence type="ECO:0000313" key="3">
    <source>
        <dbReference type="EMBL" id="QCI28427.1"/>
    </source>
</evidence>
<dbReference type="EMBL" id="CP027432">
    <property type="protein sequence ID" value="QCI28427.1"/>
    <property type="molecule type" value="Genomic_DNA"/>
</dbReference>
<keyword evidence="1 3" id="KW-0378">Hydrolase</keyword>
<dbReference type="GO" id="GO:0033388">
    <property type="term" value="P:putrescine biosynthetic process from arginine"/>
    <property type="evidence" value="ECO:0007669"/>
    <property type="project" value="TreeGrafter"/>
</dbReference>
<gene>
    <name evidence="3" type="ORF">C6V80_05485</name>
    <name evidence="4" type="ORF">EDC58_0329</name>
</gene>
<evidence type="ECO:0000256" key="1">
    <source>
        <dbReference type="ARBA" id="ARBA00022801"/>
    </source>
</evidence>
<dbReference type="Gene3D" id="3.60.110.10">
    <property type="entry name" value="Carbon-nitrogen hydrolase"/>
    <property type="match status" value="1"/>
</dbReference>
<evidence type="ECO:0000313" key="4">
    <source>
        <dbReference type="EMBL" id="ROR40848.1"/>
    </source>
</evidence>
<sequence>MNIAIMQSDSLPLDKAKINYFLSQARKEKAKIFVLPEYVLNRFFKELEKMPLGFIKKQTSHQVKLLKKLSEVYDMTIIAPLIMVKGDNVYKVIGKFYKNSVRYYYSQVFMPYSHWNEDKFFSKKENKPMVFSVGNIRFGVMFGFESHFDDFWEYFRDKKVDCILIPSVGTFGSHKRWFEMLKSRAFMNNMYVVRVNRVGTFEDWEFYGNSFVIDPEGECVNMLGSSEEMAISDIKKEKVKEARKEWKFLKLYKNIEF</sequence>
<reference evidence="3" key="3">
    <citation type="submission" date="2019-06" db="EMBL/GenBank/DDBJ databases">
        <title>A comparative analysis of the Nautiliaceae.</title>
        <authorList>
            <person name="Grosche A."/>
            <person name="Smedile F."/>
            <person name="Vetriani C."/>
        </authorList>
    </citation>
    <scope>NUCLEOTIDE SEQUENCE</scope>
    <source>
        <strain evidence="3">TB6</strain>
    </source>
</reference>
<dbReference type="InterPro" id="IPR003010">
    <property type="entry name" value="C-N_Hydrolase"/>
</dbReference>
<keyword evidence="6" id="KW-1185">Reference proteome</keyword>
<evidence type="ECO:0000313" key="5">
    <source>
        <dbReference type="Proteomes" id="UP000272781"/>
    </source>
</evidence>
<dbReference type="EMBL" id="RJVK01000001">
    <property type="protein sequence ID" value="ROR40848.1"/>
    <property type="molecule type" value="Genomic_DNA"/>
</dbReference>
<dbReference type="InterPro" id="IPR036526">
    <property type="entry name" value="C-N_Hydrolase_sf"/>
</dbReference>
<protein>
    <submittedName>
        <fullName evidence="3">Carbon-nitrogen hydrolase family protein</fullName>
    </submittedName>
    <submittedName>
        <fullName evidence="4">Nitrilase</fullName>
    </submittedName>
</protein>
<name>A0AAJ4RDX4_9BACT</name>
<dbReference type="PROSITE" id="PS50263">
    <property type="entry name" value="CN_HYDROLASE"/>
    <property type="match status" value="1"/>
</dbReference>
<dbReference type="RefSeq" id="WP_123351759.1">
    <property type="nucleotide sequence ID" value="NZ_CP027432.2"/>
</dbReference>
<accession>A0AAJ4RDX4</accession>